<dbReference type="AlphaFoldDB" id="A0A1W2G6Z3"/>
<comment type="subcellular location">
    <subcellularLocation>
        <location evidence="1">Cell membrane</location>
        <topology evidence="1">Multi-pass membrane protein</topology>
    </subcellularLocation>
</comment>
<dbReference type="STRING" id="692418.SAMN04488029_0416"/>
<evidence type="ECO:0000256" key="2">
    <source>
        <dbReference type="ARBA" id="ARBA00022475"/>
    </source>
</evidence>
<evidence type="ECO:0000313" key="7">
    <source>
        <dbReference type="EMBL" id="SMD32076.1"/>
    </source>
</evidence>
<feature type="transmembrane region" description="Helical" evidence="6">
    <location>
        <begin position="73"/>
        <end position="90"/>
    </location>
</feature>
<reference evidence="7 8" key="1">
    <citation type="submission" date="2017-04" db="EMBL/GenBank/DDBJ databases">
        <authorList>
            <person name="Afonso C.L."/>
            <person name="Miller P.J."/>
            <person name="Scott M.A."/>
            <person name="Spackman E."/>
            <person name="Goraichik I."/>
            <person name="Dimitrov K.M."/>
            <person name="Suarez D.L."/>
            <person name="Swayne D.E."/>
        </authorList>
    </citation>
    <scope>NUCLEOTIDE SEQUENCE [LARGE SCALE GENOMIC DNA]</scope>
    <source>
        <strain evidence="7 8">DSM 26133</strain>
    </source>
</reference>
<dbReference type="Proteomes" id="UP000192472">
    <property type="component" value="Unassembled WGS sequence"/>
</dbReference>
<name>A0A1W2G6Z3_REIFA</name>
<organism evidence="7 8">
    <name type="scientific">Reichenbachiella faecimaris</name>
    <dbReference type="NCBI Taxonomy" id="692418"/>
    <lineage>
        <taxon>Bacteria</taxon>
        <taxon>Pseudomonadati</taxon>
        <taxon>Bacteroidota</taxon>
        <taxon>Cytophagia</taxon>
        <taxon>Cytophagales</taxon>
        <taxon>Reichenbachiellaceae</taxon>
        <taxon>Reichenbachiella</taxon>
    </lineage>
</organism>
<keyword evidence="4 6" id="KW-1133">Transmembrane helix</keyword>
<keyword evidence="2" id="KW-1003">Cell membrane</keyword>
<evidence type="ECO:0000256" key="3">
    <source>
        <dbReference type="ARBA" id="ARBA00022692"/>
    </source>
</evidence>
<dbReference type="Pfam" id="PF01810">
    <property type="entry name" value="LysE"/>
    <property type="match status" value="1"/>
</dbReference>
<dbReference type="GO" id="GO:0005886">
    <property type="term" value="C:plasma membrane"/>
    <property type="evidence" value="ECO:0007669"/>
    <property type="project" value="UniProtKB-SubCell"/>
</dbReference>
<protein>
    <submittedName>
        <fullName evidence="7">Cysteine/O-acetylserine efflux protein</fullName>
    </submittedName>
</protein>
<evidence type="ECO:0000256" key="6">
    <source>
        <dbReference type="SAM" id="Phobius"/>
    </source>
</evidence>
<proteinExistence type="predicted"/>
<dbReference type="GO" id="GO:0033228">
    <property type="term" value="P:cysteine export across plasma membrane"/>
    <property type="evidence" value="ECO:0007669"/>
    <property type="project" value="TreeGrafter"/>
</dbReference>
<dbReference type="InterPro" id="IPR001123">
    <property type="entry name" value="LeuE-type"/>
</dbReference>
<gene>
    <name evidence="7" type="ORF">SAMN04488029_0416</name>
</gene>
<dbReference type="GO" id="GO:0015171">
    <property type="term" value="F:amino acid transmembrane transporter activity"/>
    <property type="evidence" value="ECO:0007669"/>
    <property type="project" value="TreeGrafter"/>
</dbReference>
<dbReference type="RefSeq" id="WP_084370760.1">
    <property type="nucleotide sequence ID" value="NZ_FWYF01000001.1"/>
</dbReference>
<accession>A0A1W2G6Z3</accession>
<sequence length="199" mass="22383">MEFISVSFLSFIFITTITPGPNNISSASMGMLFGYRKTLNYLLGIVSGFFLLLFACAVLSSSLMHYAPWIQQYLKYVGAIYIVWLAYKTFNSSYTANQNGTQLASYSRGLFLQVVNPKGLFYGLTIFTTFLVGANEYPLLLLIWTIFLALVCFFSVSVWALFGALIQRYMKNEKAKMFINAILSLALVYTALDILGWMG</sequence>
<feature type="transmembrane region" description="Helical" evidence="6">
    <location>
        <begin position="141"/>
        <end position="166"/>
    </location>
</feature>
<dbReference type="EMBL" id="FWYF01000001">
    <property type="protein sequence ID" value="SMD32076.1"/>
    <property type="molecule type" value="Genomic_DNA"/>
</dbReference>
<evidence type="ECO:0000256" key="5">
    <source>
        <dbReference type="ARBA" id="ARBA00023136"/>
    </source>
</evidence>
<dbReference type="PANTHER" id="PTHR30086:SF20">
    <property type="entry name" value="ARGININE EXPORTER PROTEIN ARGO-RELATED"/>
    <property type="match status" value="1"/>
</dbReference>
<evidence type="ECO:0000313" key="8">
    <source>
        <dbReference type="Proteomes" id="UP000192472"/>
    </source>
</evidence>
<evidence type="ECO:0000256" key="4">
    <source>
        <dbReference type="ARBA" id="ARBA00022989"/>
    </source>
</evidence>
<dbReference type="OrthoDB" id="9784202at2"/>
<dbReference type="PANTHER" id="PTHR30086">
    <property type="entry name" value="ARGININE EXPORTER PROTEIN ARGO"/>
    <property type="match status" value="1"/>
</dbReference>
<feature type="transmembrane region" description="Helical" evidence="6">
    <location>
        <begin position="42"/>
        <end position="61"/>
    </location>
</feature>
<evidence type="ECO:0000256" key="1">
    <source>
        <dbReference type="ARBA" id="ARBA00004651"/>
    </source>
</evidence>
<feature type="transmembrane region" description="Helical" evidence="6">
    <location>
        <begin position="178"/>
        <end position="198"/>
    </location>
</feature>
<keyword evidence="8" id="KW-1185">Reference proteome</keyword>
<keyword evidence="5 6" id="KW-0472">Membrane</keyword>
<keyword evidence="3 6" id="KW-0812">Transmembrane</keyword>